<feature type="region of interest" description="Disordered" evidence="1">
    <location>
        <begin position="1"/>
        <end position="93"/>
    </location>
</feature>
<dbReference type="Proteomes" id="UP001152519">
    <property type="component" value="Unassembled WGS sequence"/>
</dbReference>
<keyword evidence="3" id="KW-1185">Reference proteome</keyword>
<dbReference type="EMBL" id="CAJSLV010000103">
    <property type="protein sequence ID" value="CAG6398561.1"/>
    <property type="molecule type" value="Genomic_DNA"/>
</dbReference>
<evidence type="ECO:0000313" key="3">
    <source>
        <dbReference type="Proteomes" id="UP001152519"/>
    </source>
</evidence>
<evidence type="ECO:0000313" key="2">
    <source>
        <dbReference type="EMBL" id="CAG6398561.1"/>
    </source>
</evidence>
<name>A0A9W4GVS0_9ACTN</name>
<protein>
    <submittedName>
        <fullName evidence="2">Uncharacterized protein</fullName>
    </submittedName>
</protein>
<accession>A0A9W4GVS0</accession>
<feature type="compositionally biased region" description="Basic and acidic residues" evidence="1">
    <location>
        <begin position="26"/>
        <end position="44"/>
    </location>
</feature>
<sequence>MAQQLGQSRGGDDHDPADGEAAEGLDVVRLHLELHLPGHPEAPVHRRHRHHRPGGRHGRQDRGRPLPLSTPPQCPRRPRPSDTTPARAGAAAFPRGRRLGPVVVRCTWETNMREGRMFCPWAVTRSPRGMPPRQDRLQAAQRREGYHGHQENRPYGTGACARHRGSGTRGLRAVGCFRHLGLRARRVLRPHDLQRRPDAD</sequence>
<dbReference type="AlphaFoldDB" id="A0A9W4GVS0"/>
<evidence type="ECO:0000256" key="1">
    <source>
        <dbReference type="SAM" id="MobiDB-lite"/>
    </source>
</evidence>
<proteinExistence type="predicted"/>
<organism evidence="2 3">
    <name type="scientific">Actinacidiphila cocklensis</name>
    <dbReference type="NCBI Taxonomy" id="887465"/>
    <lineage>
        <taxon>Bacteria</taxon>
        <taxon>Bacillati</taxon>
        <taxon>Actinomycetota</taxon>
        <taxon>Actinomycetes</taxon>
        <taxon>Kitasatosporales</taxon>
        <taxon>Streptomycetaceae</taxon>
        <taxon>Actinacidiphila</taxon>
    </lineage>
</organism>
<gene>
    <name evidence="2" type="ORF">SCOCK_70245</name>
</gene>
<reference evidence="2" key="1">
    <citation type="submission" date="2021-05" db="EMBL/GenBank/DDBJ databases">
        <authorList>
            <person name="Arsene-Ploetze F."/>
        </authorList>
    </citation>
    <scope>NUCLEOTIDE SEQUENCE</scope>
    <source>
        <strain evidence="2">DSM 42138</strain>
    </source>
</reference>
<comment type="caution">
    <text evidence="2">The sequence shown here is derived from an EMBL/GenBank/DDBJ whole genome shotgun (WGS) entry which is preliminary data.</text>
</comment>
<feature type="compositionally biased region" description="Basic residues" evidence="1">
    <location>
        <begin position="45"/>
        <end position="57"/>
    </location>
</feature>